<dbReference type="Pfam" id="PF18854">
    <property type="entry name" value="baeRF_family10"/>
    <property type="match status" value="1"/>
</dbReference>
<dbReference type="HOGENOM" id="CLU_061559_0_0_11"/>
<protein>
    <recommendedName>
        <fullName evidence="3">eRF1 domain-containing protein</fullName>
    </recommendedName>
</protein>
<dbReference type="InterPro" id="IPR042226">
    <property type="entry name" value="eFR1_2_sf"/>
</dbReference>
<dbReference type="Proteomes" id="UP000008229">
    <property type="component" value="Chromosome"/>
</dbReference>
<name>D3EZ98_CONWI</name>
<keyword evidence="2" id="KW-1185">Reference proteome</keyword>
<gene>
    <name evidence="1" type="ordered locus">Cwoe_3445</name>
</gene>
<dbReference type="KEGG" id="cwo:Cwoe_3445"/>
<dbReference type="EMBL" id="CP001854">
    <property type="protein sequence ID" value="ADB51863.1"/>
    <property type="molecule type" value="Genomic_DNA"/>
</dbReference>
<reference evidence="1 2" key="1">
    <citation type="journal article" date="2010" name="Stand. Genomic Sci.">
        <title>Complete genome sequence of Conexibacter woesei type strain (ID131577).</title>
        <authorList>
            <person name="Pukall R."/>
            <person name="Lapidus A."/>
            <person name="Glavina Del Rio T."/>
            <person name="Copeland A."/>
            <person name="Tice H."/>
            <person name="Cheng J.-F."/>
            <person name="Lucas S."/>
            <person name="Chen F."/>
            <person name="Nolan M."/>
            <person name="Bruce D."/>
            <person name="Goodwin L."/>
            <person name="Pitluck S."/>
            <person name="Mavromatis K."/>
            <person name="Ivanova N."/>
            <person name="Ovchinnikova G."/>
            <person name="Pati A."/>
            <person name="Chen A."/>
            <person name="Palaniappan K."/>
            <person name="Land M."/>
            <person name="Hauser L."/>
            <person name="Chang Y.-J."/>
            <person name="Jeffries C.D."/>
            <person name="Chain P."/>
            <person name="Meincke L."/>
            <person name="Sims D."/>
            <person name="Brettin T."/>
            <person name="Detter J.C."/>
            <person name="Rohde M."/>
            <person name="Goeker M."/>
            <person name="Bristow J."/>
            <person name="Eisen J.A."/>
            <person name="Markowitz V."/>
            <person name="Kyrpides N.C."/>
            <person name="Klenk H.-P."/>
            <person name="Hugenholtz P."/>
        </authorList>
    </citation>
    <scope>NUCLEOTIDE SEQUENCE [LARGE SCALE GENOMIC DNA]</scope>
    <source>
        <strain evidence="2">DSM 14684 / CIP 108061 / JCM 11494 / NBRC 100937 / ID131577</strain>
    </source>
</reference>
<proteinExistence type="predicted"/>
<organism evidence="1 2">
    <name type="scientific">Conexibacter woesei (strain DSM 14684 / CCUG 47730 / CIP 108061 / JCM 11494 / NBRC 100937 / ID131577)</name>
    <dbReference type="NCBI Taxonomy" id="469383"/>
    <lineage>
        <taxon>Bacteria</taxon>
        <taxon>Bacillati</taxon>
        <taxon>Actinomycetota</taxon>
        <taxon>Thermoleophilia</taxon>
        <taxon>Solirubrobacterales</taxon>
        <taxon>Conexibacteraceae</taxon>
        <taxon>Conexibacter</taxon>
    </lineage>
</organism>
<accession>D3EZ98</accession>
<dbReference type="SUPFAM" id="SSF53137">
    <property type="entry name" value="Translational machinery components"/>
    <property type="match status" value="1"/>
</dbReference>
<evidence type="ECO:0000313" key="2">
    <source>
        <dbReference type="Proteomes" id="UP000008229"/>
    </source>
</evidence>
<dbReference type="AlphaFoldDB" id="D3EZ98"/>
<reference evidence="2" key="2">
    <citation type="submission" date="2010-01" db="EMBL/GenBank/DDBJ databases">
        <title>The complete genome of Conexibacter woesei DSM 14684.</title>
        <authorList>
            <consortium name="US DOE Joint Genome Institute (JGI-PGF)"/>
            <person name="Lucas S."/>
            <person name="Copeland A."/>
            <person name="Lapidus A."/>
            <person name="Glavina del Rio T."/>
            <person name="Dalin E."/>
            <person name="Tice H."/>
            <person name="Bruce D."/>
            <person name="Goodwin L."/>
            <person name="Pitluck S."/>
            <person name="Kyrpides N."/>
            <person name="Mavromatis K."/>
            <person name="Ivanova N."/>
            <person name="Mikhailova N."/>
            <person name="Chertkov O."/>
            <person name="Brettin T."/>
            <person name="Detter J.C."/>
            <person name="Han C."/>
            <person name="Larimer F."/>
            <person name="Land M."/>
            <person name="Hauser L."/>
            <person name="Markowitz V."/>
            <person name="Cheng J.-F."/>
            <person name="Hugenholtz P."/>
            <person name="Woyke T."/>
            <person name="Wu D."/>
            <person name="Pukall R."/>
            <person name="Steenblock K."/>
            <person name="Schneider S."/>
            <person name="Klenk H.-P."/>
            <person name="Eisen J.A."/>
        </authorList>
    </citation>
    <scope>NUCLEOTIDE SEQUENCE [LARGE SCALE GENOMIC DNA]</scope>
    <source>
        <strain evidence="2">DSM 14684 / CIP 108061 / JCM 11494 / NBRC 100937 / ID131577</strain>
    </source>
</reference>
<dbReference type="Gene3D" id="3.30.420.60">
    <property type="entry name" value="eRF1 domain 2"/>
    <property type="match status" value="1"/>
</dbReference>
<evidence type="ECO:0008006" key="3">
    <source>
        <dbReference type="Google" id="ProtNLM"/>
    </source>
</evidence>
<sequence>MQVNDLDHGRLRRLAALHPENGFKVLSVYMDLDPTSFGTPPARASQVSSLVDEAERRARHADLDHAALMALRADVGRVREYLRGDFSAKGAHALALFASESADLFEVLRLPDPVRRAVVVNGTPWLDPLIGHGRARRCIALVSRRTLRVLADTPDGSMGEIAAFADDVPNQHDKGGLSQANYERSIEEEVRKHLEHSAQVLFDHLQRHPFDVLAVGATAELYPEFERALHSYLRERSLGRFDVDVEHASAEQAYAAALPLLEAEKERRLRVLLDRLNAGLANGERAAGGLGAVLDALNERRVETLLYEAGFASPGYVCPQSGWLGIGPTDCPSGEERAERRENVLEDAIAAAIVQNADVRSLRDRPELGPHGGIAALLRF</sequence>
<evidence type="ECO:0000313" key="1">
    <source>
        <dbReference type="EMBL" id="ADB51863.1"/>
    </source>
</evidence>
<dbReference type="STRING" id="469383.Cwoe_3445"/>
<dbReference type="eggNOG" id="COG1503">
    <property type="taxonomic scope" value="Bacteria"/>
</dbReference>
<dbReference type="InterPro" id="IPR041202">
    <property type="entry name" value="BaeRF_family10"/>
</dbReference>